<dbReference type="WBParaSite" id="TCONS_00000593.p1">
    <property type="protein sequence ID" value="TCONS_00000593.p1"/>
    <property type="gene ID" value="XLOC_000586"/>
</dbReference>
<name>A0AAF5CR94_STRER</name>
<dbReference type="AlphaFoldDB" id="A0AAF5CR94"/>
<proteinExistence type="predicted"/>
<reference evidence="2" key="1">
    <citation type="submission" date="2024-02" db="UniProtKB">
        <authorList>
            <consortium name="WormBaseParasite"/>
        </authorList>
    </citation>
    <scope>IDENTIFICATION</scope>
</reference>
<evidence type="ECO:0000313" key="2">
    <source>
        <dbReference type="WBParaSite" id="TCONS_00000593.p1"/>
    </source>
</evidence>
<organism evidence="1 2">
    <name type="scientific">Strongyloides stercoralis</name>
    <name type="common">Threadworm</name>
    <dbReference type="NCBI Taxonomy" id="6248"/>
    <lineage>
        <taxon>Eukaryota</taxon>
        <taxon>Metazoa</taxon>
        <taxon>Ecdysozoa</taxon>
        <taxon>Nematoda</taxon>
        <taxon>Chromadorea</taxon>
        <taxon>Rhabditida</taxon>
        <taxon>Tylenchina</taxon>
        <taxon>Panagrolaimomorpha</taxon>
        <taxon>Strongyloidoidea</taxon>
        <taxon>Strongyloididae</taxon>
        <taxon>Strongyloides</taxon>
    </lineage>
</organism>
<keyword evidence="1" id="KW-1185">Reference proteome</keyword>
<evidence type="ECO:0000313" key="1">
    <source>
        <dbReference type="Proteomes" id="UP000035681"/>
    </source>
</evidence>
<accession>A0AAF5CR94</accession>
<protein>
    <submittedName>
        <fullName evidence="2">Uncharacterized protein</fullName>
    </submittedName>
</protein>
<sequence length="153" mass="17438">MTVENFLNTIKNPSTYNTSQSTPNELNSLDYSTWSQASYFNSFLLSNTTQSLIYPSPQQQTPSSSNIIFPEETEFLETSNIIDKDVFKIENVNQTLVENNCNVTNVVLKKNDDKNDTEMSSETGYTKTKYNNLSINLAIENFKTPSQNDQYLD</sequence>
<dbReference type="Proteomes" id="UP000035681">
    <property type="component" value="Unplaced"/>
</dbReference>